<protein>
    <submittedName>
        <fullName evidence="1">Uncharacterized protein</fullName>
    </submittedName>
</protein>
<name>A0A8T4KUC0_9ARCH</name>
<evidence type="ECO:0000313" key="2">
    <source>
        <dbReference type="Proteomes" id="UP000677687"/>
    </source>
</evidence>
<evidence type="ECO:0000313" key="1">
    <source>
        <dbReference type="EMBL" id="MBS3057717.1"/>
    </source>
</evidence>
<comment type="caution">
    <text evidence="1">The sequence shown here is derived from an EMBL/GenBank/DDBJ whole genome shotgun (WGS) entry which is preliminary data.</text>
</comment>
<proteinExistence type="predicted"/>
<gene>
    <name evidence="1" type="ORF">J4415_03775</name>
</gene>
<sequence length="138" mass="15901">MKYAITPDTDIVSIPKDASELHFVRPVALRNLKKLLRKCRGLQQVSLSESCSGRFPEKARKMLEQRNIAIKFSSNRGRAIGLDIEMIKEIVGMQRDEKSFREIEELTRIPKSTAHYLIRYAERTKVKSGNNVVYLGDY</sequence>
<reference evidence="1" key="1">
    <citation type="submission" date="2021-03" db="EMBL/GenBank/DDBJ databases">
        <authorList>
            <person name="Jaffe A."/>
        </authorList>
    </citation>
    <scope>NUCLEOTIDE SEQUENCE</scope>
    <source>
        <strain evidence="1">RIFCSPHIGHO2_01_FULL_AR10_44_11</strain>
    </source>
</reference>
<organism evidence="1 2">
    <name type="scientific">Candidatus Iainarchaeum sp</name>
    <dbReference type="NCBI Taxonomy" id="3101447"/>
    <lineage>
        <taxon>Archaea</taxon>
        <taxon>Candidatus Iainarchaeota</taxon>
        <taxon>Candidatus Iainarchaeia</taxon>
        <taxon>Candidatus Iainarchaeales</taxon>
        <taxon>Candidatus Iainarchaeaceae</taxon>
        <taxon>Candidatus Iainarchaeum</taxon>
    </lineage>
</organism>
<dbReference type="AlphaFoldDB" id="A0A8T4KUC0"/>
<dbReference type="Proteomes" id="UP000677687">
    <property type="component" value="Unassembled WGS sequence"/>
</dbReference>
<reference evidence="1" key="2">
    <citation type="submission" date="2021-05" db="EMBL/GenBank/DDBJ databases">
        <title>Protein family content uncovers lineage relationships and bacterial pathway maintenance mechanisms in DPANN archaea.</title>
        <authorList>
            <person name="Castelle C.J."/>
            <person name="Meheust R."/>
            <person name="Jaffe A.L."/>
            <person name="Seitz K."/>
            <person name="Gong X."/>
            <person name="Baker B.J."/>
            <person name="Banfield J.F."/>
        </authorList>
    </citation>
    <scope>NUCLEOTIDE SEQUENCE</scope>
    <source>
        <strain evidence="1">RIFCSPHIGHO2_01_FULL_AR10_44_11</strain>
    </source>
</reference>
<accession>A0A8T4KUC0</accession>
<dbReference type="EMBL" id="JAGVWD010000061">
    <property type="protein sequence ID" value="MBS3057717.1"/>
    <property type="molecule type" value="Genomic_DNA"/>
</dbReference>